<dbReference type="EMBL" id="CM042882">
    <property type="protein sequence ID" value="KAI4384012.1"/>
    <property type="molecule type" value="Genomic_DNA"/>
</dbReference>
<keyword evidence="2" id="KW-1185">Reference proteome</keyword>
<reference evidence="2" key="1">
    <citation type="journal article" date="2023" name="Front. Plant Sci.">
        <title>Chromosomal-level genome assembly of Melastoma candidum provides insights into trichome evolution.</title>
        <authorList>
            <person name="Zhong Y."/>
            <person name="Wu W."/>
            <person name="Sun C."/>
            <person name="Zou P."/>
            <person name="Liu Y."/>
            <person name="Dai S."/>
            <person name="Zhou R."/>
        </authorList>
    </citation>
    <scope>NUCLEOTIDE SEQUENCE [LARGE SCALE GENOMIC DNA]</scope>
</reference>
<protein>
    <submittedName>
        <fullName evidence="1">Uncharacterized protein</fullName>
    </submittedName>
</protein>
<proteinExistence type="predicted"/>
<comment type="caution">
    <text evidence="1">The sequence shown here is derived from an EMBL/GenBank/DDBJ whole genome shotgun (WGS) entry which is preliminary data.</text>
</comment>
<accession>A0ACB9RYC2</accession>
<evidence type="ECO:0000313" key="1">
    <source>
        <dbReference type="EMBL" id="KAI4384012.1"/>
    </source>
</evidence>
<gene>
    <name evidence="1" type="ORF">MLD38_009784</name>
</gene>
<evidence type="ECO:0000313" key="2">
    <source>
        <dbReference type="Proteomes" id="UP001057402"/>
    </source>
</evidence>
<organism evidence="1 2">
    <name type="scientific">Melastoma candidum</name>
    <dbReference type="NCBI Taxonomy" id="119954"/>
    <lineage>
        <taxon>Eukaryota</taxon>
        <taxon>Viridiplantae</taxon>
        <taxon>Streptophyta</taxon>
        <taxon>Embryophyta</taxon>
        <taxon>Tracheophyta</taxon>
        <taxon>Spermatophyta</taxon>
        <taxon>Magnoliopsida</taxon>
        <taxon>eudicotyledons</taxon>
        <taxon>Gunneridae</taxon>
        <taxon>Pentapetalae</taxon>
        <taxon>rosids</taxon>
        <taxon>malvids</taxon>
        <taxon>Myrtales</taxon>
        <taxon>Melastomataceae</taxon>
        <taxon>Melastomatoideae</taxon>
        <taxon>Melastomateae</taxon>
        <taxon>Melastoma</taxon>
    </lineage>
</organism>
<sequence length="231" mass="25574">MKRASARQATTTATTPTFSNTPFESCNISPSESCRASGELNIEEHVQEPSKDSTELIRENPKKSWTKKIKLIKQSSLGSKLKASRAYLKSLFGKSVCSDNSCQHDSKNKKNSDNCEKKKAPFGQIQMYRNQSSISGERARENEKTTDGGTSSHRRSFSVSVKWHLSNRVSSSSASSKPPSSPLAKRPSELNSICFLKRSNSVKSEIESPIQGAIAYCKRSQQHVRLRAIEG</sequence>
<dbReference type="Proteomes" id="UP001057402">
    <property type="component" value="Chromosome 3"/>
</dbReference>
<name>A0ACB9RYC2_9MYRT</name>